<reference evidence="1" key="1">
    <citation type="submission" date="2023-07" db="EMBL/GenBank/DDBJ databases">
        <title>Chromosome-level genome assembly of Artemia franciscana.</title>
        <authorList>
            <person name="Jo E."/>
        </authorList>
    </citation>
    <scope>NUCLEOTIDE SEQUENCE</scope>
    <source>
        <tissue evidence="1">Whole body</tissue>
    </source>
</reference>
<dbReference type="Proteomes" id="UP001187531">
    <property type="component" value="Unassembled WGS sequence"/>
</dbReference>
<sequence length="89" mass="10402">MRIKSAVAARVLLNGDKPWSTILEVFFLYWPVIDDALKSATIDQRVAIKILIGNWKYSPPEMEFFLKSFLNLNHVYPHVDIQVVSIKWR</sequence>
<proteinExistence type="predicted"/>
<accession>A0AA88HF19</accession>
<evidence type="ECO:0000313" key="2">
    <source>
        <dbReference type="Proteomes" id="UP001187531"/>
    </source>
</evidence>
<dbReference type="AlphaFoldDB" id="A0AA88HF19"/>
<protein>
    <submittedName>
        <fullName evidence="1">Uncharacterized protein</fullName>
    </submittedName>
</protein>
<keyword evidence="2" id="KW-1185">Reference proteome</keyword>
<evidence type="ECO:0000313" key="1">
    <source>
        <dbReference type="EMBL" id="KAK2705804.1"/>
    </source>
</evidence>
<organism evidence="1 2">
    <name type="scientific">Artemia franciscana</name>
    <name type="common">Brine shrimp</name>
    <name type="synonym">Artemia sanfranciscana</name>
    <dbReference type="NCBI Taxonomy" id="6661"/>
    <lineage>
        <taxon>Eukaryota</taxon>
        <taxon>Metazoa</taxon>
        <taxon>Ecdysozoa</taxon>
        <taxon>Arthropoda</taxon>
        <taxon>Crustacea</taxon>
        <taxon>Branchiopoda</taxon>
        <taxon>Anostraca</taxon>
        <taxon>Artemiidae</taxon>
        <taxon>Artemia</taxon>
    </lineage>
</organism>
<comment type="caution">
    <text evidence="1">The sequence shown here is derived from an EMBL/GenBank/DDBJ whole genome shotgun (WGS) entry which is preliminary data.</text>
</comment>
<gene>
    <name evidence="1" type="ORF">QYM36_015977</name>
</gene>
<name>A0AA88HF19_ARTSF</name>
<dbReference type="EMBL" id="JAVRJZ010000020">
    <property type="protein sequence ID" value="KAK2705804.1"/>
    <property type="molecule type" value="Genomic_DNA"/>
</dbReference>